<evidence type="ECO:0000313" key="2">
    <source>
        <dbReference type="Proteomes" id="UP000198432"/>
    </source>
</evidence>
<gene>
    <name evidence="1" type="ORF">SAMN06296052_1022</name>
</gene>
<dbReference type="EMBL" id="FZOQ01000002">
    <property type="protein sequence ID" value="SNS08475.1"/>
    <property type="molecule type" value="Genomic_DNA"/>
</dbReference>
<sequence length="59" mass="6534">MAQDFKMNLSAKACNPSPCMAYPVYPTNPVNPDSDEGERPYSKERLIFASGHHGMSDET</sequence>
<dbReference type="AlphaFoldDB" id="A0A239BK00"/>
<dbReference type="Proteomes" id="UP000198432">
    <property type="component" value="Unassembled WGS sequence"/>
</dbReference>
<evidence type="ECO:0000313" key="1">
    <source>
        <dbReference type="EMBL" id="SNS08475.1"/>
    </source>
</evidence>
<accession>A0A239BK00</accession>
<reference evidence="2" key="1">
    <citation type="submission" date="2017-06" db="EMBL/GenBank/DDBJ databases">
        <authorList>
            <person name="Varghese N."/>
            <person name="Submissions S."/>
        </authorList>
    </citation>
    <scope>NUCLEOTIDE SEQUENCE [LARGE SCALE GENOMIC DNA]</scope>
    <source>
        <strain evidence="2">NKM1</strain>
    </source>
</reference>
<name>A0A239BK00_9BACT</name>
<keyword evidence="2" id="KW-1185">Reference proteome</keyword>
<protein>
    <submittedName>
        <fullName evidence="1">Uncharacterized protein</fullName>
    </submittedName>
</protein>
<organism evidence="1 2">
    <name type="scientific">Pontibacter ummariensis</name>
    <dbReference type="NCBI Taxonomy" id="1610492"/>
    <lineage>
        <taxon>Bacteria</taxon>
        <taxon>Pseudomonadati</taxon>
        <taxon>Bacteroidota</taxon>
        <taxon>Cytophagia</taxon>
        <taxon>Cytophagales</taxon>
        <taxon>Hymenobacteraceae</taxon>
        <taxon>Pontibacter</taxon>
    </lineage>
</organism>
<proteinExistence type="predicted"/>